<dbReference type="KEGG" id="mgk:FSB76_06345"/>
<gene>
    <name evidence="4" type="ORF">FSB76_06345</name>
</gene>
<dbReference type="PROSITE" id="PS50005">
    <property type="entry name" value="TPR"/>
    <property type="match status" value="1"/>
</dbReference>
<dbReference type="Proteomes" id="UP000321362">
    <property type="component" value="Chromosome"/>
</dbReference>
<dbReference type="InterPro" id="IPR013105">
    <property type="entry name" value="TPR_2"/>
</dbReference>
<dbReference type="SUPFAM" id="SSF48452">
    <property type="entry name" value="TPR-like"/>
    <property type="match status" value="1"/>
</dbReference>
<evidence type="ECO:0000313" key="4">
    <source>
        <dbReference type="EMBL" id="QEC75584.1"/>
    </source>
</evidence>
<feature type="repeat" description="TPR" evidence="3">
    <location>
        <begin position="69"/>
        <end position="102"/>
    </location>
</feature>
<dbReference type="PANTHER" id="PTHR44858:SF1">
    <property type="entry name" value="UDP-N-ACETYLGLUCOSAMINE--PEPTIDE N-ACETYLGLUCOSAMINYLTRANSFERASE SPINDLY-RELATED"/>
    <property type="match status" value="1"/>
</dbReference>
<keyword evidence="2 3" id="KW-0802">TPR repeat</keyword>
<keyword evidence="5" id="KW-1185">Reference proteome</keyword>
<accession>A0A5B8VV89</accession>
<dbReference type="InterPro" id="IPR019734">
    <property type="entry name" value="TPR_rpt"/>
</dbReference>
<proteinExistence type="predicted"/>
<name>A0A5B8VV89_9SPHI</name>
<dbReference type="Pfam" id="PF07719">
    <property type="entry name" value="TPR_2"/>
    <property type="match status" value="1"/>
</dbReference>
<dbReference type="AlphaFoldDB" id="A0A5B8VV89"/>
<protein>
    <submittedName>
        <fullName evidence="4">Tetratricopeptide repeat protein</fullName>
    </submittedName>
</protein>
<dbReference type="PANTHER" id="PTHR44858">
    <property type="entry name" value="TETRATRICOPEPTIDE REPEAT PROTEIN 6"/>
    <property type="match status" value="1"/>
</dbReference>
<organism evidence="4 5">
    <name type="scientific">Mucilaginibacter ginsenosidivorax</name>
    <dbReference type="NCBI Taxonomy" id="862126"/>
    <lineage>
        <taxon>Bacteria</taxon>
        <taxon>Pseudomonadati</taxon>
        <taxon>Bacteroidota</taxon>
        <taxon>Sphingobacteriia</taxon>
        <taxon>Sphingobacteriales</taxon>
        <taxon>Sphingobacteriaceae</taxon>
        <taxon>Mucilaginibacter</taxon>
    </lineage>
</organism>
<dbReference type="InterPro" id="IPR011990">
    <property type="entry name" value="TPR-like_helical_dom_sf"/>
</dbReference>
<dbReference type="EMBL" id="CP042437">
    <property type="protein sequence ID" value="QEC75584.1"/>
    <property type="molecule type" value="Genomic_DNA"/>
</dbReference>
<dbReference type="InterPro" id="IPR050498">
    <property type="entry name" value="Ycf3"/>
</dbReference>
<reference evidence="4 5" key="1">
    <citation type="journal article" date="2013" name="J. Microbiol.">
        <title>Mucilaginibacter ginsenosidivorax sp. nov., with ginsenoside converting activity isolated from sediment.</title>
        <authorList>
            <person name="Kim J.K."/>
            <person name="Choi T.E."/>
            <person name="Liu Q.M."/>
            <person name="Park H.Y."/>
            <person name="Yi T.H."/>
            <person name="Yoon M.H."/>
            <person name="Kim S.C."/>
            <person name="Im W.T."/>
        </authorList>
    </citation>
    <scope>NUCLEOTIDE SEQUENCE [LARGE SCALE GENOMIC DNA]</scope>
    <source>
        <strain evidence="4 5">KHI28</strain>
    </source>
</reference>
<dbReference type="SMART" id="SM00028">
    <property type="entry name" value="TPR"/>
    <property type="match status" value="2"/>
</dbReference>
<evidence type="ECO:0000313" key="5">
    <source>
        <dbReference type="Proteomes" id="UP000321362"/>
    </source>
</evidence>
<evidence type="ECO:0000256" key="1">
    <source>
        <dbReference type="ARBA" id="ARBA00022737"/>
    </source>
</evidence>
<dbReference type="Gene3D" id="1.25.40.10">
    <property type="entry name" value="Tetratricopeptide repeat domain"/>
    <property type="match status" value="2"/>
</dbReference>
<keyword evidence="1" id="KW-0677">Repeat</keyword>
<evidence type="ECO:0000256" key="2">
    <source>
        <dbReference type="ARBA" id="ARBA00022803"/>
    </source>
</evidence>
<evidence type="ECO:0000256" key="3">
    <source>
        <dbReference type="PROSITE-ProRule" id="PRU00339"/>
    </source>
</evidence>
<sequence>MLVNDIHLFTINPLMRLSVILPFLLLSTIETTLAQSAYVKMGQQAVMDGDFRSAVAHLEKACITDSTNANALWMLGYSYYHSDNYKKSITAYTRVIAIKPADATAYYYRARAKSYLGKDNQTKDADKELYLLGAIVDLTKAISINDDPGDSKYYQNRGIAYRDYGMFKLQTNSRFYDRSRGINSLKASIADLEKILNANPGRNDIAALIDQSKEKLTQASLTAATKH</sequence>